<feature type="region of interest" description="Disordered" evidence="1">
    <location>
        <begin position="111"/>
        <end position="145"/>
    </location>
</feature>
<accession>A0AAD4M3V6</accession>
<feature type="region of interest" description="Disordered" evidence="1">
    <location>
        <begin position="407"/>
        <end position="438"/>
    </location>
</feature>
<keyword evidence="4" id="KW-1185">Reference proteome</keyword>
<comment type="caution">
    <text evidence="3">The sequence shown here is derived from an EMBL/GenBank/DDBJ whole genome shotgun (WGS) entry which is preliminary data.</text>
</comment>
<feature type="compositionally biased region" description="Low complexity" evidence="1">
    <location>
        <begin position="281"/>
        <end position="293"/>
    </location>
</feature>
<feature type="compositionally biased region" description="Polar residues" evidence="1">
    <location>
        <begin position="49"/>
        <end position="61"/>
    </location>
</feature>
<dbReference type="EMBL" id="WTXG01000023">
    <property type="protein sequence ID" value="KAI0299430.1"/>
    <property type="molecule type" value="Genomic_DNA"/>
</dbReference>
<feature type="compositionally biased region" description="Polar residues" evidence="1">
    <location>
        <begin position="254"/>
        <end position="264"/>
    </location>
</feature>
<dbReference type="AlphaFoldDB" id="A0AAD4M3V6"/>
<evidence type="ECO:0000313" key="4">
    <source>
        <dbReference type="Proteomes" id="UP001203297"/>
    </source>
</evidence>
<evidence type="ECO:0000313" key="3">
    <source>
        <dbReference type="EMBL" id="KAI0299430.1"/>
    </source>
</evidence>
<evidence type="ECO:0000256" key="2">
    <source>
        <dbReference type="SAM" id="Phobius"/>
    </source>
</evidence>
<organism evidence="3 4">
    <name type="scientific">Multifurca ochricompacta</name>
    <dbReference type="NCBI Taxonomy" id="376703"/>
    <lineage>
        <taxon>Eukaryota</taxon>
        <taxon>Fungi</taxon>
        <taxon>Dikarya</taxon>
        <taxon>Basidiomycota</taxon>
        <taxon>Agaricomycotina</taxon>
        <taxon>Agaricomycetes</taxon>
        <taxon>Russulales</taxon>
        <taxon>Russulaceae</taxon>
        <taxon>Multifurca</taxon>
    </lineage>
</organism>
<feature type="transmembrane region" description="Helical" evidence="2">
    <location>
        <begin position="369"/>
        <end position="388"/>
    </location>
</feature>
<feature type="region of interest" description="Disordered" evidence="1">
    <location>
        <begin position="231"/>
        <end position="329"/>
    </location>
</feature>
<feature type="region of interest" description="Disordered" evidence="1">
    <location>
        <begin position="453"/>
        <end position="473"/>
    </location>
</feature>
<protein>
    <submittedName>
        <fullName evidence="3">Uncharacterized protein</fullName>
    </submittedName>
</protein>
<keyword evidence="2" id="KW-1133">Transmembrane helix</keyword>
<sequence length="538" mass="57095">MAHFFPAGSRLDVERPSSYTRRTPSRNVLREGGDDSPAESRLGRPSHINWLQNSLSATQASPPMPKRPPSARLGRSASLSALAAPSPLHRQSSLISNHSLQLDRLAGCRADNPDASSTQPLAKPLSPISERSYVPTPKRELDVEPSTPISVGSTYSAFLRRPLKRSISATSTSSLLTNATSTHPPTLPPLNITPLDIRPVYPSVSHRAGPQLFSTVYEDAASERTGSFVTARSVVGDTEDTEANVGKADAHGPSGSTTLYSSASPPAGGVDPSTDPDRVTDGTPTLTTTPPSGSGSGGDSSSGSQPHARPRPHRNAPASGGSGGGTSDTFIWHRWTKGLSFGSALSRPSFSAAQRACAALARLPPLPMLLFWAGFLAPWCWLIGGWLITEGRWEESGKARAALPLWKSRRGPTAGARGRQGKGGQSKGKAVSGPHDSFAKDLEKSDAVTIEGQASREERGVGPHRHHWVPARWNRARTAAPAPEDPSDGGTQKEKVVTFVKPYSAEVWVYRCRLAAVVSALILLTAFIVTLIVLRGSN</sequence>
<reference evidence="3" key="1">
    <citation type="journal article" date="2022" name="New Phytol.">
        <title>Evolutionary transition to the ectomycorrhizal habit in the genomes of a hyperdiverse lineage of mushroom-forming fungi.</title>
        <authorList>
            <person name="Looney B."/>
            <person name="Miyauchi S."/>
            <person name="Morin E."/>
            <person name="Drula E."/>
            <person name="Courty P.E."/>
            <person name="Kohler A."/>
            <person name="Kuo A."/>
            <person name="LaButti K."/>
            <person name="Pangilinan J."/>
            <person name="Lipzen A."/>
            <person name="Riley R."/>
            <person name="Andreopoulos W."/>
            <person name="He G."/>
            <person name="Johnson J."/>
            <person name="Nolan M."/>
            <person name="Tritt A."/>
            <person name="Barry K.W."/>
            <person name="Grigoriev I.V."/>
            <person name="Nagy L.G."/>
            <person name="Hibbett D."/>
            <person name="Henrissat B."/>
            <person name="Matheny P.B."/>
            <person name="Labbe J."/>
            <person name="Martin F.M."/>
        </authorList>
    </citation>
    <scope>NUCLEOTIDE SEQUENCE</scope>
    <source>
        <strain evidence="3">BPL690</strain>
    </source>
</reference>
<evidence type="ECO:0000256" key="1">
    <source>
        <dbReference type="SAM" id="MobiDB-lite"/>
    </source>
</evidence>
<dbReference type="Proteomes" id="UP001203297">
    <property type="component" value="Unassembled WGS sequence"/>
</dbReference>
<feature type="compositionally biased region" description="Low complexity" evidence="1">
    <location>
        <begin position="16"/>
        <end position="26"/>
    </location>
</feature>
<proteinExistence type="predicted"/>
<feature type="compositionally biased region" description="Low complexity" evidence="1">
    <location>
        <begin position="70"/>
        <end position="88"/>
    </location>
</feature>
<keyword evidence="2" id="KW-0812">Transmembrane</keyword>
<name>A0AAD4M3V6_9AGAM</name>
<gene>
    <name evidence="3" type="ORF">B0F90DRAFT_1818178</name>
</gene>
<feature type="region of interest" description="Disordered" evidence="1">
    <location>
        <begin position="1"/>
        <end position="90"/>
    </location>
</feature>
<keyword evidence="2" id="KW-0472">Membrane</keyword>
<feature type="transmembrane region" description="Helical" evidence="2">
    <location>
        <begin position="514"/>
        <end position="534"/>
    </location>
</feature>